<dbReference type="RefSeq" id="WP_189624901.1">
    <property type="nucleotide sequence ID" value="NZ_BNAF01000001.1"/>
</dbReference>
<organism evidence="1 2">
    <name type="scientific">Sphingobacterium griseoflavum</name>
    <dbReference type="NCBI Taxonomy" id="1474952"/>
    <lineage>
        <taxon>Bacteria</taxon>
        <taxon>Pseudomonadati</taxon>
        <taxon>Bacteroidota</taxon>
        <taxon>Sphingobacteriia</taxon>
        <taxon>Sphingobacteriales</taxon>
        <taxon>Sphingobacteriaceae</taxon>
        <taxon>Sphingobacterium</taxon>
    </lineage>
</organism>
<evidence type="ECO:0008006" key="3">
    <source>
        <dbReference type="Google" id="ProtNLM"/>
    </source>
</evidence>
<sequence>MMKTSSKLLIILGIALFLVPISIMSFTVLRNRVDIFDYQRDMDEESSSLEVEDVYLRSTKVDAFEKIRFEGNDQMGPIELIVVKSDQHGVKLDKNISEALKFDVDKNGVLTVSDGGGQHVYFSKLYVFSPRITALDLQDVDLQIKIQADSLAVKGYRLRGFSIQPGSKVDHLALTAKDSYLGIDEHNREGRGEYEVGSLVLDVDNSNVSLDRQGWRRLTIKAKDAKVRVRNSDKGRALDDLILATQGTNDIKLDSLQAKRFSGSLSDQTVTDLPVEKLRSLIMTR</sequence>
<accession>A0ABQ3HVJ1</accession>
<gene>
    <name evidence="1" type="ORF">GCM10017764_03810</name>
</gene>
<evidence type="ECO:0000313" key="2">
    <source>
        <dbReference type="Proteomes" id="UP000620550"/>
    </source>
</evidence>
<proteinExistence type="predicted"/>
<reference evidence="2" key="1">
    <citation type="journal article" date="2019" name="Int. J. Syst. Evol. Microbiol.">
        <title>The Global Catalogue of Microorganisms (GCM) 10K type strain sequencing project: providing services to taxonomists for standard genome sequencing and annotation.</title>
        <authorList>
            <consortium name="The Broad Institute Genomics Platform"/>
            <consortium name="The Broad Institute Genome Sequencing Center for Infectious Disease"/>
            <person name="Wu L."/>
            <person name="Ma J."/>
        </authorList>
    </citation>
    <scope>NUCLEOTIDE SEQUENCE [LARGE SCALE GENOMIC DNA]</scope>
    <source>
        <strain evidence="2">CGMCC 1.12966</strain>
    </source>
</reference>
<comment type="caution">
    <text evidence="1">The sequence shown here is derived from an EMBL/GenBank/DDBJ whole genome shotgun (WGS) entry which is preliminary data.</text>
</comment>
<dbReference type="EMBL" id="BNAF01000001">
    <property type="protein sequence ID" value="GHE23413.1"/>
    <property type="molecule type" value="Genomic_DNA"/>
</dbReference>
<dbReference type="Proteomes" id="UP000620550">
    <property type="component" value="Unassembled WGS sequence"/>
</dbReference>
<protein>
    <recommendedName>
        <fullName evidence="3">Auto-transporter adhesin head GIN domain-containing protein</fullName>
    </recommendedName>
</protein>
<name>A0ABQ3HVJ1_9SPHI</name>
<evidence type="ECO:0000313" key="1">
    <source>
        <dbReference type="EMBL" id="GHE23413.1"/>
    </source>
</evidence>
<keyword evidence="2" id="KW-1185">Reference proteome</keyword>
<dbReference type="Gene3D" id="2.160.20.120">
    <property type="match status" value="1"/>
</dbReference>